<dbReference type="InterPro" id="IPR017896">
    <property type="entry name" value="4Fe4S_Fe-S-bd"/>
</dbReference>
<dbReference type="InterPro" id="IPR002869">
    <property type="entry name" value="Pyrv_flavodox_OxRed_cen"/>
</dbReference>
<dbReference type="PANTHER" id="PTHR48084:SF3">
    <property type="entry name" value="SUBUNIT OF PYRUVATE:FLAVODOXIN OXIDOREDUCTASE"/>
    <property type="match status" value="1"/>
</dbReference>
<dbReference type="GO" id="GO:0030976">
    <property type="term" value="F:thiamine pyrophosphate binding"/>
    <property type="evidence" value="ECO:0007669"/>
    <property type="project" value="InterPro"/>
</dbReference>
<dbReference type="OrthoDB" id="9803617at2"/>
<dbReference type="GO" id="GO:0044281">
    <property type="term" value="P:small molecule metabolic process"/>
    <property type="evidence" value="ECO:0007669"/>
    <property type="project" value="UniProtKB-ARBA"/>
</dbReference>
<evidence type="ECO:0000256" key="1">
    <source>
        <dbReference type="ARBA" id="ARBA00023002"/>
    </source>
</evidence>
<dbReference type="InterPro" id="IPR019752">
    <property type="entry name" value="Pyrv/ketoisovalerate_OxRed_cat"/>
</dbReference>
<dbReference type="RefSeq" id="WP_057843640.1">
    <property type="nucleotide sequence ID" value="NZ_LLYA01000113.1"/>
</dbReference>
<evidence type="ECO:0000259" key="3">
    <source>
        <dbReference type="PROSITE" id="PS51379"/>
    </source>
</evidence>
<dbReference type="SUPFAM" id="SSF53323">
    <property type="entry name" value="Pyruvate-ferredoxin oxidoreductase, PFOR, domain III"/>
    <property type="match status" value="1"/>
</dbReference>
<dbReference type="Gene3D" id="3.40.920.10">
    <property type="entry name" value="Pyruvate-ferredoxin oxidoreductase, PFOR, domain III"/>
    <property type="match status" value="1"/>
</dbReference>
<dbReference type="Pfam" id="PF02775">
    <property type="entry name" value="TPP_enzyme_C"/>
    <property type="match status" value="1"/>
</dbReference>
<keyword evidence="4" id="KW-0670">Pyruvate</keyword>
<gene>
    <name evidence="4" type="ORF">CQ13_22410</name>
</gene>
<sequence length="1168" mass="127632">MGINQGPISLDQKYTQGSGHIFLTGIQALVRLPMAQIRRDRAAGLNTAGFISGYRGSPLGGYDQQLFAARKHLEQYNIKFQPGVNEDLAATAIWGSQQLNLSPGAKYDGVVGIWYGKGPGVDRCGDVFRHGNTAGSAKHGGVLCLAGDDHGAKSSTVPHQSDHAFISALMPYLYPSSIHEMIEMGLLGIAMSRYSGCWVGMKVITETVETTAEIDLTDEMTPFAIPTDFEMPPGGLNLRWPDDRYAQDLRLQDYKGYAAIAFARANKINRITMDSPNARYGIMASGKSYEDIRQALRELGITEEVAAKIGLRLYKIGMPWPLEPEGVRNFAIGLEEIFIVEERREIVENQVKQELFNWRDDVRPRIVGKMDDHDKRFLTFAAELSVASLASSLTERLLRLNLNPEIAAMLRAKADWFNGRQATQMQAVAPVTRTPYFCSGCPHNTSTKVPEGSRAFAGIGCHFMALWMDRNTETYTHMGGEGVPWVGVAPFTKEAHVFANLGDGTYFHSGSLAIRQAIASGANITYKILYNDATAMTGGQHVDGELSPQQITFQLHSEGIRNIYLVSENPGAYPASEIAPGVKTAHRDELQDVMKTCRTLKGTSAIVFVQTCAAEKRRRRKRGLMEDPARRVMINPAVCEGCGDCSVQSNCISVEPLETEMGRKRTINQSTCNKDYSCLKGFCPSFVTIDGGKPRRRAPASLDGTGVGDIGNLPEPASFPSLERPYNIAVGGVGGTGVLTIGALLGMAAHIEGKASMILDMSGLAQKGGAVLSHVRLSEHTADVTCSRIVTGTADLVMAADEVVAAAKDTITLCEASRTVGVINTHVIPTADFILNRDFNFQSRKVNHVLETELRKDSSFYDFTKPAEALLGDSIATNIMMLGYAYQKGLLPLSAKAILQAIEVNGVSIKMNTQAFQLGRLAAADPARLDSMMKGQDDVVAPKTLDAMTLDEIIVHRSAHLADYQNTALAERYRALVKRVRDAAIDGGYGEALPRAVAVNYAKLLAYKDEYEVARLFTDGRFEKQLRDQFEGEFKFNFNLAPPILGGGLDALGRPKKRAFGAWMMPVFRTLARLRFLRGTPLDIFGYSADRKLERDLIVAYEKDVGTVLGLLSPVTHDTAVELLSLPDRIRGYGPIKEKAVHDAKARHEQLSADLANPPPAPRQLAAE</sequence>
<comment type="caution">
    <text evidence="4">The sequence shown here is derived from an EMBL/GenBank/DDBJ whole genome shotgun (WGS) entry which is preliminary data.</text>
</comment>
<dbReference type="NCBIfam" id="NF009588">
    <property type="entry name" value="PRK13029.1"/>
    <property type="match status" value="1"/>
</dbReference>
<feature type="region of interest" description="Disordered" evidence="2">
    <location>
        <begin position="1147"/>
        <end position="1168"/>
    </location>
</feature>
<dbReference type="PROSITE" id="PS51379">
    <property type="entry name" value="4FE4S_FER_2"/>
    <property type="match status" value="1"/>
</dbReference>
<dbReference type="GO" id="GO:0043805">
    <property type="term" value="F:indolepyruvate ferredoxin oxidoreductase activity"/>
    <property type="evidence" value="ECO:0007669"/>
    <property type="project" value="UniProtKB-EC"/>
</dbReference>
<dbReference type="PANTHER" id="PTHR48084">
    <property type="entry name" value="2-OXOGLUTARATE OXIDOREDUCTASE SUBUNIT KORB-RELATED"/>
    <property type="match status" value="1"/>
</dbReference>
<dbReference type="InterPro" id="IPR029061">
    <property type="entry name" value="THDP-binding"/>
</dbReference>
<dbReference type="Pfam" id="PF20169">
    <property type="entry name" value="DUF6537"/>
    <property type="match status" value="1"/>
</dbReference>
<evidence type="ECO:0000256" key="2">
    <source>
        <dbReference type="SAM" id="MobiDB-lite"/>
    </source>
</evidence>
<evidence type="ECO:0000313" key="4">
    <source>
        <dbReference type="EMBL" id="KRR27221.1"/>
    </source>
</evidence>
<dbReference type="EC" id="1.2.7.8" evidence="4"/>
<keyword evidence="5" id="KW-1185">Reference proteome</keyword>
<feature type="domain" description="4Fe-4S ferredoxin-type" evidence="3">
    <location>
        <begin position="630"/>
        <end position="662"/>
    </location>
</feature>
<dbReference type="InterPro" id="IPR011766">
    <property type="entry name" value="TPP_enzyme_TPP-bd"/>
</dbReference>
<evidence type="ECO:0000313" key="5">
    <source>
        <dbReference type="Proteomes" id="UP000052023"/>
    </source>
</evidence>
<dbReference type="AlphaFoldDB" id="A0A0R3NB58"/>
<accession>A0A0R3NB58</accession>
<dbReference type="GO" id="GO:0045333">
    <property type="term" value="P:cellular respiration"/>
    <property type="evidence" value="ECO:0007669"/>
    <property type="project" value="UniProtKB-ARBA"/>
</dbReference>
<dbReference type="EMBL" id="LLYA01000113">
    <property type="protein sequence ID" value="KRR27221.1"/>
    <property type="molecule type" value="Genomic_DNA"/>
</dbReference>
<dbReference type="Pfam" id="PF01558">
    <property type="entry name" value="POR"/>
    <property type="match status" value="1"/>
</dbReference>
<organism evidence="4 5">
    <name type="scientific">Bradyrhizobium retamae</name>
    <dbReference type="NCBI Taxonomy" id="1300035"/>
    <lineage>
        <taxon>Bacteria</taxon>
        <taxon>Pseudomonadati</taxon>
        <taxon>Pseudomonadota</taxon>
        <taxon>Alphaproteobacteria</taxon>
        <taxon>Hyphomicrobiales</taxon>
        <taxon>Nitrobacteraceae</taxon>
        <taxon>Bradyrhizobium</taxon>
    </lineage>
</organism>
<dbReference type="InterPro" id="IPR046667">
    <property type="entry name" value="DUF6537"/>
</dbReference>
<protein>
    <submittedName>
        <fullName evidence="4">Indolepyruvate ferredoxin oxidoreductase</fullName>
        <ecNumber evidence="4">1.2.7.8</ecNumber>
    </submittedName>
</protein>
<name>A0A0R3NB58_9BRAD</name>
<proteinExistence type="predicted"/>
<dbReference type="Proteomes" id="UP000052023">
    <property type="component" value="Unassembled WGS sequence"/>
</dbReference>
<dbReference type="SUPFAM" id="SSF52518">
    <property type="entry name" value="Thiamin diphosphate-binding fold (THDP-binding)"/>
    <property type="match status" value="2"/>
</dbReference>
<keyword evidence="1 4" id="KW-0560">Oxidoreductase</keyword>
<dbReference type="InterPro" id="IPR002880">
    <property type="entry name" value="Pyrv_Fd/Flavodoxin_OxRdtase_N"/>
</dbReference>
<reference evidence="4 5" key="1">
    <citation type="submission" date="2014-03" db="EMBL/GenBank/DDBJ databases">
        <title>Bradyrhizobium valentinum sp. nov., isolated from effective nodules of Lupinus mariae-josephae, a lupine endemic of basic-lime soils in Eastern Spain.</title>
        <authorList>
            <person name="Duran D."/>
            <person name="Rey L."/>
            <person name="Navarro A."/>
            <person name="Busquets A."/>
            <person name="Imperial J."/>
            <person name="Ruiz-Argueso T."/>
        </authorList>
    </citation>
    <scope>NUCLEOTIDE SEQUENCE [LARGE SCALE GENOMIC DNA]</scope>
    <source>
        <strain evidence="4 5">Ro19</strain>
    </source>
</reference>
<dbReference type="NCBIfam" id="NF009589">
    <property type="entry name" value="PRK13030.1"/>
    <property type="match status" value="1"/>
</dbReference>
<dbReference type="InterPro" id="IPR051457">
    <property type="entry name" value="2-oxoacid:Fd_oxidoreductase"/>
</dbReference>
<dbReference type="Gene3D" id="3.40.50.970">
    <property type="match status" value="2"/>
</dbReference>
<dbReference type="CDD" id="cd07034">
    <property type="entry name" value="TPP_PYR_PFOR_IOR-alpha_like"/>
    <property type="match status" value="1"/>
</dbReference>